<comment type="similarity">
    <text evidence="5">Belongs to the metallo-dependent hydrolases superfamily. Allantoinase family.</text>
</comment>
<comment type="subunit">
    <text evidence="6">Homotetramer.</text>
</comment>
<dbReference type="Gene3D" id="3.20.20.140">
    <property type="entry name" value="Metal-dependent hydrolases"/>
    <property type="match status" value="1"/>
</dbReference>
<evidence type="ECO:0000313" key="14">
    <source>
        <dbReference type="Proteomes" id="UP000234331"/>
    </source>
</evidence>
<dbReference type="SUPFAM" id="SSF51338">
    <property type="entry name" value="Composite domain of metallo-dependent hydrolases"/>
    <property type="match status" value="1"/>
</dbReference>
<dbReference type="InterPro" id="IPR011059">
    <property type="entry name" value="Metal-dep_hydrolase_composite"/>
</dbReference>
<feature type="domain" description="Amidohydrolase-related" evidence="12">
    <location>
        <begin position="266"/>
        <end position="461"/>
    </location>
</feature>
<evidence type="ECO:0000313" key="13">
    <source>
        <dbReference type="EMBL" id="SNQ46407.1"/>
    </source>
</evidence>
<comment type="cofactor">
    <cofactor evidence="1">
        <name>Zn(2+)</name>
        <dbReference type="ChEBI" id="CHEBI:29105"/>
    </cofactor>
</comment>
<proteinExistence type="inferred from homology"/>
<comment type="similarity">
    <text evidence="4">Belongs to the metallo-dependent hydrolases superfamily. DHOase family. Class I DHOase subfamily.</text>
</comment>
<keyword evidence="10 13" id="KW-0378">Hydrolase</keyword>
<evidence type="ECO:0000256" key="3">
    <source>
        <dbReference type="ARBA" id="ARBA00004968"/>
    </source>
</evidence>
<keyword evidence="14" id="KW-1185">Reference proteome</keyword>
<dbReference type="GO" id="GO:0005737">
    <property type="term" value="C:cytoplasm"/>
    <property type="evidence" value="ECO:0007669"/>
    <property type="project" value="TreeGrafter"/>
</dbReference>
<dbReference type="Pfam" id="PF01979">
    <property type="entry name" value="Amidohydro_1"/>
    <property type="match status" value="2"/>
</dbReference>
<reference evidence="13 14" key="1">
    <citation type="submission" date="2017-06" db="EMBL/GenBank/DDBJ databases">
        <authorList>
            <person name="Kim H.J."/>
            <person name="Triplett B.A."/>
        </authorList>
    </citation>
    <scope>NUCLEOTIDE SEQUENCE [LARGE SCALE GENOMIC DNA]</scope>
    <source>
        <strain evidence="13">FRACA_ARgP5</strain>
    </source>
</reference>
<dbReference type="FunFam" id="3.20.20.140:FF:000032">
    <property type="entry name" value="Allantoinase Dal1"/>
    <property type="match status" value="1"/>
</dbReference>
<evidence type="ECO:0000256" key="8">
    <source>
        <dbReference type="ARBA" id="ARBA00022631"/>
    </source>
</evidence>
<comment type="pathway">
    <text evidence="3">Nitrogen metabolism; (S)-allantoin degradation; allantoate from (S)-allantoin: step 1/1.</text>
</comment>
<evidence type="ECO:0000256" key="10">
    <source>
        <dbReference type="ARBA" id="ARBA00022801"/>
    </source>
</evidence>
<evidence type="ECO:0000259" key="12">
    <source>
        <dbReference type="Pfam" id="PF01979"/>
    </source>
</evidence>
<dbReference type="EMBL" id="FZMO01000046">
    <property type="protein sequence ID" value="SNQ46407.1"/>
    <property type="molecule type" value="Genomic_DNA"/>
</dbReference>
<organism evidence="13 14">
    <name type="scientific">Frankia canadensis</name>
    <dbReference type="NCBI Taxonomy" id="1836972"/>
    <lineage>
        <taxon>Bacteria</taxon>
        <taxon>Bacillati</taxon>
        <taxon>Actinomycetota</taxon>
        <taxon>Actinomycetes</taxon>
        <taxon>Frankiales</taxon>
        <taxon>Frankiaceae</taxon>
        <taxon>Frankia</taxon>
    </lineage>
</organism>
<evidence type="ECO:0000256" key="1">
    <source>
        <dbReference type="ARBA" id="ARBA00001947"/>
    </source>
</evidence>
<dbReference type="SUPFAM" id="SSF51556">
    <property type="entry name" value="Metallo-dependent hydrolases"/>
    <property type="match status" value="1"/>
</dbReference>
<dbReference type="InterPro" id="IPR002195">
    <property type="entry name" value="Dihydroorotase_CS"/>
</dbReference>
<dbReference type="InterPro" id="IPR006680">
    <property type="entry name" value="Amidohydro-rel"/>
</dbReference>
<keyword evidence="9" id="KW-0479">Metal-binding</keyword>
<dbReference type="AlphaFoldDB" id="A0A2I2KL90"/>
<evidence type="ECO:0000256" key="4">
    <source>
        <dbReference type="ARBA" id="ARBA00010286"/>
    </source>
</evidence>
<evidence type="ECO:0000256" key="11">
    <source>
        <dbReference type="ARBA" id="ARBA00022833"/>
    </source>
</evidence>
<keyword evidence="8" id="KW-0659">Purine metabolism</keyword>
<comment type="function">
    <text evidence="2">Catalyzes the reversible cyclization of carbamoyl aspartate to dihydroorotate.</text>
</comment>
<dbReference type="GO" id="GO:0000256">
    <property type="term" value="P:allantoin catabolic process"/>
    <property type="evidence" value="ECO:0007669"/>
    <property type="project" value="InterPro"/>
</dbReference>
<dbReference type="GO" id="GO:0008270">
    <property type="term" value="F:zinc ion binding"/>
    <property type="evidence" value="ECO:0007669"/>
    <property type="project" value="InterPro"/>
</dbReference>
<evidence type="ECO:0000256" key="9">
    <source>
        <dbReference type="ARBA" id="ARBA00022723"/>
    </source>
</evidence>
<dbReference type="GO" id="GO:0050897">
    <property type="term" value="F:cobalt ion binding"/>
    <property type="evidence" value="ECO:0007669"/>
    <property type="project" value="InterPro"/>
</dbReference>
<evidence type="ECO:0000256" key="5">
    <source>
        <dbReference type="ARBA" id="ARBA00010368"/>
    </source>
</evidence>
<dbReference type="InterPro" id="IPR032466">
    <property type="entry name" value="Metal_Hydrolase"/>
</dbReference>
<evidence type="ECO:0000256" key="2">
    <source>
        <dbReference type="ARBA" id="ARBA00002368"/>
    </source>
</evidence>
<dbReference type="NCBIfam" id="TIGR03178">
    <property type="entry name" value="allantoinase"/>
    <property type="match status" value="1"/>
</dbReference>
<keyword evidence="11" id="KW-0862">Zinc</keyword>
<dbReference type="PANTHER" id="PTHR43668">
    <property type="entry name" value="ALLANTOINASE"/>
    <property type="match status" value="1"/>
</dbReference>
<accession>A0A2I2KL90</accession>
<dbReference type="InterPro" id="IPR017593">
    <property type="entry name" value="Allantoinase"/>
</dbReference>
<evidence type="ECO:0000256" key="7">
    <source>
        <dbReference type="ARBA" id="ARBA00012863"/>
    </source>
</evidence>
<dbReference type="PROSITE" id="PS00482">
    <property type="entry name" value="DIHYDROOROTASE_1"/>
    <property type="match status" value="1"/>
</dbReference>
<dbReference type="GO" id="GO:0004038">
    <property type="term" value="F:allantoinase activity"/>
    <property type="evidence" value="ECO:0007669"/>
    <property type="project" value="UniProtKB-EC"/>
</dbReference>
<name>A0A2I2KL90_9ACTN</name>
<dbReference type="RefSeq" id="WP_101830435.1">
    <property type="nucleotide sequence ID" value="NZ_FZMO01000046.1"/>
</dbReference>
<dbReference type="PANTHER" id="PTHR43668:SF2">
    <property type="entry name" value="ALLANTOINASE"/>
    <property type="match status" value="1"/>
</dbReference>
<dbReference type="EC" id="3.5.2.5" evidence="7"/>
<dbReference type="Proteomes" id="UP000234331">
    <property type="component" value="Unassembled WGS sequence"/>
</dbReference>
<dbReference type="InterPro" id="IPR050138">
    <property type="entry name" value="DHOase/Allantoinase_Hydrolase"/>
</dbReference>
<sequence>MSDSAPSGPALADSRLALPRLALSRLALPRLALPERPRVLRSRRVILPDGERPAAVHVEAGRITAVTVLTEAPAGVPVTDLGDLVLMPGVVDSHVHVNEPGRTEWEGFATATRAAAAGGVTTIIDMPLNAIPPTTSLAALEAKRAAAAGQIAVDVGFWGGIIGADTRRQRDLAALHDAGVFGFKAFLAPSGVEEFPHVSMDVLAAAVGHTARMGALTVVHAESPTVLAAAPPVVGRAFASWLASRPPAAEKRAVAGLAALSAATGARLHVLHLSAADALDDVLAARVEGLPLSVETCPHYLTFTAEEVPDGATVFKCAPPIRGRTNQDRLWDALAEGLFAGVVTDHSPSTPAVRQIDTGDFAAAWGGIASVQIGLPAVWTGARARGHSLADVVRWMCTGPADLAGLRAKGRIAVGADADLVVLDPDASFVVEPAMLHHRHPLTPYAGRSLTGLVQATYLRGVRADGNRPPRGRLLAR</sequence>
<dbReference type="OrthoDB" id="9803027at2"/>
<protein>
    <recommendedName>
        <fullName evidence="7">allantoinase</fullName>
        <ecNumber evidence="7">3.5.2.5</ecNumber>
    </recommendedName>
</protein>
<evidence type="ECO:0000256" key="6">
    <source>
        <dbReference type="ARBA" id="ARBA00011881"/>
    </source>
</evidence>
<feature type="domain" description="Amidohydrolase-related" evidence="12">
    <location>
        <begin position="85"/>
        <end position="223"/>
    </location>
</feature>
<dbReference type="GO" id="GO:0006145">
    <property type="term" value="P:purine nucleobase catabolic process"/>
    <property type="evidence" value="ECO:0007669"/>
    <property type="project" value="TreeGrafter"/>
</dbReference>
<gene>
    <name evidence="13" type="primary">allB</name>
    <name evidence="13" type="ORF">FRACA_140006</name>
</gene>